<dbReference type="EMBL" id="CACQ02003030">
    <property type="protein sequence ID" value="CCF38547.1"/>
    <property type="molecule type" value="Genomic_DNA"/>
</dbReference>
<gene>
    <name evidence="2" type="ORF">CH063_09607</name>
</gene>
<feature type="region of interest" description="Disordered" evidence="1">
    <location>
        <begin position="58"/>
        <end position="80"/>
    </location>
</feature>
<sequence>MFFDGGGDKDFNITLRDYPYRVVKAPFDPRPQTAEYPLLPILQFRTWHTWLYIRASTPPEQRHDDGDDDDDKYRSGRTNVDLGASGQVRHHIADEGGDWCGSIMLDAEWAAKADARQEFIAVSEAKSFTEAECREWTYYVPKERDQSEWDLFYVLLIERKDERWERVGVGKVFKEAFRGLKQREIMLS</sequence>
<dbReference type="VEuPathDB" id="FungiDB:CH63R_09777"/>
<organism evidence="2 3">
    <name type="scientific">Colletotrichum higginsianum (strain IMI 349063)</name>
    <name type="common">Crucifer anthracnose fungus</name>
    <dbReference type="NCBI Taxonomy" id="759273"/>
    <lineage>
        <taxon>Eukaryota</taxon>
        <taxon>Fungi</taxon>
        <taxon>Dikarya</taxon>
        <taxon>Ascomycota</taxon>
        <taxon>Pezizomycotina</taxon>
        <taxon>Sordariomycetes</taxon>
        <taxon>Hypocreomycetidae</taxon>
        <taxon>Glomerellales</taxon>
        <taxon>Glomerellaceae</taxon>
        <taxon>Colletotrichum</taxon>
        <taxon>Colletotrichum destructivum species complex</taxon>
    </lineage>
</organism>
<evidence type="ECO:0000256" key="1">
    <source>
        <dbReference type="SAM" id="MobiDB-lite"/>
    </source>
</evidence>
<dbReference type="eggNOG" id="ENOG502SKX3">
    <property type="taxonomic scope" value="Eukaryota"/>
</dbReference>
<reference evidence="3" key="1">
    <citation type="journal article" date="2012" name="Nat. Genet.">
        <title>Lifestyle transitions in plant pathogenic Colletotrichum fungi deciphered by genome and transcriptome analyses.</title>
        <authorList>
            <person name="O'Connell R.J."/>
            <person name="Thon M.R."/>
            <person name="Hacquard S."/>
            <person name="Amyotte S.G."/>
            <person name="Kleemann J."/>
            <person name="Torres M.F."/>
            <person name="Damm U."/>
            <person name="Buiate E.A."/>
            <person name="Epstein L."/>
            <person name="Alkan N."/>
            <person name="Altmueller J."/>
            <person name="Alvarado-Balderrama L."/>
            <person name="Bauser C.A."/>
            <person name="Becker C."/>
            <person name="Birren B.W."/>
            <person name="Chen Z."/>
            <person name="Choi J."/>
            <person name="Crouch J.A."/>
            <person name="Duvick J.P."/>
            <person name="Farman M.A."/>
            <person name="Gan P."/>
            <person name="Heiman D."/>
            <person name="Henrissat B."/>
            <person name="Howard R.J."/>
            <person name="Kabbage M."/>
            <person name="Koch C."/>
            <person name="Kracher B."/>
            <person name="Kubo Y."/>
            <person name="Law A.D."/>
            <person name="Lebrun M.-H."/>
            <person name="Lee Y.-H."/>
            <person name="Miyara I."/>
            <person name="Moore N."/>
            <person name="Neumann U."/>
            <person name="Nordstroem K."/>
            <person name="Panaccione D.G."/>
            <person name="Panstruga R."/>
            <person name="Place M."/>
            <person name="Proctor R.H."/>
            <person name="Prusky D."/>
            <person name="Rech G."/>
            <person name="Reinhardt R."/>
            <person name="Rollins J.A."/>
            <person name="Rounsley S."/>
            <person name="Schardl C.L."/>
            <person name="Schwartz D.C."/>
            <person name="Shenoy N."/>
            <person name="Shirasu K."/>
            <person name="Sikhakolli U.R."/>
            <person name="Stueber K."/>
            <person name="Sukno S.A."/>
            <person name="Sweigard J.A."/>
            <person name="Takano Y."/>
            <person name="Takahara H."/>
            <person name="Trail F."/>
            <person name="van der Does H.C."/>
            <person name="Voll L.M."/>
            <person name="Will I."/>
            <person name="Young S."/>
            <person name="Zeng Q."/>
            <person name="Zhang J."/>
            <person name="Zhou S."/>
            <person name="Dickman M.B."/>
            <person name="Schulze-Lefert P."/>
            <person name="Ver Loren van Themaat E."/>
            <person name="Ma L.-J."/>
            <person name="Vaillancourt L.J."/>
        </authorList>
    </citation>
    <scope>NUCLEOTIDE SEQUENCE [LARGE SCALE GENOMIC DNA]</scope>
    <source>
        <strain evidence="3">IMI 349063</strain>
    </source>
</reference>
<name>H1VE94_COLHI</name>
<dbReference type="Proteomes" id="UP000007174">
    <property type="component" value="Unassembled WGS sequence"/>
</dbReference>
<protein>
    <recommendedName>
        <fullName evidence="4">Heterokaryon incompatibility protein</fullName>
    </recommendedName>
</protein>
<dbReference type="AlphaFoldDB" id="H1VE94"/>
<proteinExistence type="predicted"/>
<evidence type="ECO:0008006" key="4">
    <source>
        <dbReference type="Google" id="ProtNLM"/>
    </source>
</evidence>
<accession>H1VE94</accession>
<evidence type="ECO:0000313" key="3">
    <source>
        <dbReference type="Proteomes" id="UP000007174"/>
    </source>
</evidence>
<evidence type="ECO:0000313" key="2">
    <source>
        <dbReference type="EMBL" id="CCF38547.1"/>
    </source>
</evidence>
<dbReference type="HOGENOM" id="CLU_1440962_0_0_1"/>